<comment type="subcellular location">
    <subcellularLocation>
        <location evidence="1">Cell membrane</location>
        <topology evidence="1">Multi-pass membrane protein</topology>
    </subcellularLocation>
</comment>
<evidence type="ECO:0000313" key="7">
    <source>
        <dbReference type="EMBL" id="NYF39531.1"/>
    </source>
</evidence>
<feature type="transmembrane region" description="Helical" evidence="5">
    <location>
        <begin position="144"/>
        <end position="165"/>
    </location>
</feature>
<keyword evidence="4 5" id="KW-0472">Membrane</keyword>
<evidence type="ECO:0000256" key="5">
    <source>
        <dbReference type="SAM" id="Phobius"/>
    </source>
</evidence>
<feature type="transmembrane region" description="Helical" evidence="5">
    <location>
        <begin position="345"/>
        <end position="366"/>
    </location>
</feature>
<dbReference type="InterPro" id="IPR011701">
    <property type="entry name" value="MFS"/>
</dbReference>
<feature type="transmembrane region" description="Helical" evidence="5">
    <location>
        <begin position="208"/>
        <end position="227"/>
    </location>
</feature>
<dbReference type="SUPFAM" id="SSF103473">
    <property type="entry name" value="MFS general substrate transporter"/>
    <property type="match status" value="1"/>
</dbReference>
<dbReference type="AlphaFoldDB" id="A0A852V085"/>
<evidence type="ECO:0000259" key="6">
    <source>
        <dbReference type="PROSITE" id="PS50850"/>
    </source>
</evidence>
<evidence type="ECO:0000256" key="3">
    <source>
        <dbReference type="ARBA" id="ARBA00022989"/>
    </source>
</evidence>
<dbReference type="RefSeq" id="WP_179819171.1">
    <property type="nucleotide sequence ID" value="NZ_JACCCO010000001.1"/>
</dbReference>
<dbReference type="InterPro" id="IPR036259">
    <property type="entry name" value="MFS_trans_sf"/>
</dbReference>
<accession>A0A852V085</accession>
<keyword evidence="8" id="KW-1185">Reference proteome</keyword>
<dbReference type="InterPro" id="IPR020846">
    <property type="entry name" value="MFS_dom"/>
</dbReference>
<comment type="caution">
    <text evidence="7">The sequence shown here is derived from an EMBL/GenBank/DDBJ whole genome shotgun (WGS) entry which is preliminary data.</text>
</comment>
<evidence type="ECO:0000256" key="4">
    <source>
        <dbReference type="ARBA" id="ARBA00023136"/>
    </source>
</evidence>
<feature type="transmembrane region" description="Helical" evidence="5">
    <location>
        <begin position="54"/>
        <end position="73"/>
    </location>
</feature>
<evidence type="ECO:0000256" key="1">
    <source>
        <dbReference type="ARBA" id="ARBA00004651"/>
    </source>
</evidence>
<protein>
    <submittedName>
        <fullName evidence="7">EmrB/QacA subfamily drug resistance transporter</fullName>
    </submittedName>
</protein>
<reference evidence="7 8" key="1">
    <citation type="submission" date="2020-07" db="EMBL/GenBank/DDBJ databases">
        <title>Sequencing the genomes of 1000 actinobacteria strains.</title>
        <authorList>
            <person name="Klenk H.-P."/>
        </authorList>
    </citation>
    <scope>NUCLEOTIDE SEQUENCE [LARGE SCALE GENOMIC DNA]</scope>
    <source>
        <strain evidence="7 8">DSM 45763</strain>
    </source>
</reference>
<gene>
    <name evidence="7" type="ORF">HDA43_001690</name>
</gene>
<feature type="transmembrane region" description="Helical" evidence="5">
    <location>
        <begin position="276"/>
        <end position="303"/>
    </location>
</feature>
<feature type="transmembrane region" description="Helical" evidence="5">
    <location>
        <begin position="444"/>
        <end position="466"/>
    </location>
</feature>
<feature type="transmembrane region" description="Helical" evidence="5">
    <location>
        <begin position="233"/>
        <end position="255"/>
    </location>
</feature>
<dbReference type="PANTHER" id="PTHR42718">
    <property type="entry name" value="MAJOR FACILITATOR SUPERFAMILY MULTIDRUG TRANSPORTER MFSC"/>
    <property type="match status" value="1"/>
</dbReference>
<feature type="transmembrane region" description="Helical" evidence="5">
    <location>
        <begin position="315"/>
        <end position="333"/>
    </location>
</feature>
<proteinExistence type="predicted"/>
<feature type="transmembrane region" description="Helical" evidence="5">
    <location>
        <begin position="177"/>
        <end position="196"/>
    </location>
</feature>
<feature type="domain" description="Major facilitator superfamily (MFS) profile" evidence="6">
    <location>
        <begin position="19"/>
        <end position="471"/>
    </location>
</feature>
<feature type="transmembrane region" description="Helical" evidence="5">
    <location>
        <begin position="85"/>
        <end position="108"/>
    </location>
</feature>
<dbReference type="PROSITE" id="PS50850">
    <property type="entry name" value="MFS"/>
    <property type="match status" value="1"/>
</dbReference>
<dbReference type="Proteomes" id="UP000576393">
    <property type="component" value="Unassembled WGS sequence"/>
</dbReference>
<feature type="transmembrane region" description="Helical" evidence="5">
    <location>
        <begin position="378"/>
        <end position="399"/>
    </location>
</feature>
<dbReference type="EMBL" id="JACCCO010000001">
    <property type="protein sequence ID" value="NYF39531.1"/>
    <property type="molecule type" value="Genomic_DNA"/>
</dbReference>
<feature type="transmembrane region" description="Helical" evidence="5">
    <location>
        <begin position="411"/>
        <end position="432"/>
    </location>
</feature>
<organism evidence="7 8">
    <name type="scientific">Streptosporangium sandarakinum</name>
    <dbReference type="NCBI Taxonomy" id="1260955"/>
    <lineage>
        <taxon>Bacteria</taxon>
        <taxon>Bacillati</taxon>
        <taxon>Actinomycetota</taxon>
        <taxon>Actinomycetes</taxon>
        <taxon>Streptosporangiales</taxon>
        <taxon>Streptosporangiaceae</taxon>
        <taxon>Streptosporangium</taxon>
    </lineage>
</organism>
<dbReference type="Gene3D" id="1.20.1720.10">
    <property type="entry name" value="Multidrug resistance protein D"/>
    <property type="match status" value="1"/>
</dbReference>
<dbReference type="GO" id="GO:0005886">
    <property type="term" value="C:plasma membrane"/>
    <property type="evidence" value="ECO:0007669"/>
    <property type="project" value="UniProtKB-SubCell"/>
</dbReference>
<dbReference type="PANTHER" id="PTHR42718:SF39">
    <property type="entry name" value="ACTINORHODIN TRANSPORTER-RELATED"/>
    <property type="match status" value="1"/>
</dbReference>
<keyword evidence="2 5" id="KW-0812">Transmembrane</keyword>
<evidence type="ECO:0000313" key="8">
    <source>
        <dbReference type="Proteomes" id="UP000576393"/>
    </source>
</evidence>
<evidence type="ECO:0000256" key="2">
    <source>
        <dbReference type="ARBA" id="ARBA00022692"/>
    </source>
</evidence>
<dbReference type="Pfam" id="PF07690">
    <property type="entry name" value="MFS_1"/>
    <property type="match status" value="1"/>
</dbReference>
<dbReference type="Gene3D" id="1.20.1250.20">
    <property type="entry name" value="MFS general substrate transporter like domains"/>
    <property type="match status" value="1"/>
</dbReference>
<name>A0A852V085_9ACTN</name>
<dbReference type="CDD" id="cd17321">
    <property type="entry name" value="MFS_MMR_MDR_like"/>
    <property type="match status" value="1"/>
</dbReference>
<sequence length="489" mass="50862">MTREPPTRPAAPYQGRWAALALLLTAVFMDMVDNQIVNIALPTIQRDLDAQPSALQWTATGYTLAFALTLITGGRLGDRFGHRTLFVLGTAGFGVASLAAGIAPGVAVLLAARVAQGVFAGLMVPQVLSFIHTEFSAAEQGRAMGFYGMTFPIGGLAGPLLGGLLTQADLFGWHWRTIFFINVPIALAAAVGAALVMPAPRRPGRGGADLPGVLVLAAALLAVLYPLVQGRELGWPTWVFLLMAAAIPLLVILVAQQRARQRRGREPLIRPGLFHSRAMSVGILVMLIFYCGMGAFFVLTLHLQNGLHYSPLKTALTMLPATVGIVAGNGIGMPMAPNLGRRLPMIGLTLLLAGTASMIAVVTRYGTDLTPWQMALPVLLYGAGLGLGASSLMLITLTGADAADAGAASGVVNTVVQLGMAAGPATVGTAFFSRLAADGDFAGATQISLLIGLALFAVALLACFLLPHPAPSAPPVTRTDIPTAGNDRR</sequence>
<dbReference type="GO" id="GO:0022857">
    <property type="term" value="F:transmembrane transporter activity"/>
    <property type="evidence" value="ECO:0007669"/>
    <property type="project" value="InterPro"/>
</dbReference>
<feature type="transmembrane region" description="Helical" evidence="5">
    <location>
        <begin position="114"/>
        <end position="132"/>
    </location>
</feature>
<keyword evidence="3 5" id="KW-1133">Transmembrane helix</keyword>